<name>A0A9P0QQJ6_9ASCO</name>
<feature type="region of interest" description="Disordered" evidence="1">
    <location>
        <begin position="114"/>
        <end position="184"/>
    </location>
</feature>
<feature type="compositionally biased region" description="Acidic residues" evidence="1">
    <location>
        <begin position="145"/>
        <end position="174"/>
    </location>
</feature>
<dbReference type="OrthoDB" id="4068815at2759"/>
<dbReference type="Proteomes" id="UP000837801">
    <property type="component" value="Unassembled WGS sequence"/>
</dbReference>
<dbReference type="EMBL" id="CAKXYY010000012">
    <property type="protein sequence ID" value="CAH2353677.1"/>
    <property type="molecule type" value="Genomic_DNA"/>
</dbReference>
<feature type="compositionally biased region" description="Basic and acidic residues" evidence="1">
    <location>
        <begin position="114"/>
        <end position="144"/>
    </location>
</feature>
<comment type="caution">
    <text evidence="2">The sequence shown here is derived from an EMBL/GenBank/DDBJ whole genome shotgun (WGS) entry which is preliminary data.</text>
</comment>
<gene>
    <name evidence="2" type="ORF">CLIB1423_12S00496</name>
</gene>
<feature type="region of interest" description="Disordered" evidence="1">
    <location>
        <begin position="25"/>
        <end position="65"/>
    </location>
</feature>
<evidence type="ECO:0000313" key="2">
    <source>
        <dbReference type="EMBL" id="CAH2353677.1"/>
    </source>
</evidence>
<reference evidence="2" key="1">
    <citation type="submission" date="2022-03" db="EMBL/GenBank/DDBJ databases">
        <authorList>
            <person name="Legras J.-L."/>
            <person name="Devillers H."/>
            <person name="Grondin C."/>
        </authorList>
    </citation>
    <scope>NUCLEOTIDE SEQUENCE</scope>
    <source>
        <strain evidence="2">CLIB 1423</strain>
    </source>
</reference>
<evidence type="ECO:0000313" key="3">
    <source>
        <dbReference type="Proteomes" id="UP000837801"/>
    </source>
</evidence>
<sequence>MDLWSKRFERFLLHRGIRSTVKEKITNTPLGSPPPTTVPTDSEVEPETRSVRHYPPPRSSQALRDIDDIGIDFDDERVVDYFGLSRVESNPDADEFYEEMENPDKTEYVALESYRDRRYSRDPDQEENLHCRDDDNDNDNNRDSDSDEDEDEDVEDEVFLTDSDESDRESEDLESTSRTSAFSSRLPINSQQGFKDWEFHDAITRREIIPNGNGGVYDPFRPDLSIVDANDPFAMSRLAPAAKYRDSLRLDHFGVTKLHQLENSRKYKNNLSATLNDQYLITSSSSELIIYEFDKTTALPIRNPILRFDIRPNITHTTDRLVSTWPYFPHTINYITTGEFLGQKVLGTCLDDGLVQIWYLDTIVEQIKRFKKNTKDKVGVDPRRNTENLNVNRTENGHIELSSTDDDEGSPNSLFSDSTNRFFGLRIKPDFTIKMGSSCWGLDFLSSHNMIVASDNSQCITLFYYHQVDERFYNVTSHQVLHNVPEVSFIGITEKSDSFVAKVSGSSISGEIIVFEFEFRLLEGPLNLEDRSLFSNEKAHYIDTSIAMYQFSETMHIPTEEQRAMRFPRIQWEAPRVVLRALLGEDCWTCKPVSSEFFKTVQSIRAMIGDPWLDEEKEIREIQIESRILKSECDPIKTSHLGASAKWQFFESPVLHLNGPTFDNETFDTVQLTGVDDNYRRIKKGLQKMDENKARKKSLNGRTYYKNAPGCASDELFLAVSTSKRLGLFRADTLFCTAATRKVFDVSIPFNDDSKFSNRISITKIIPELSCFLALTQQGLVTLMRLCQHRGLYAMRQEHLFPNALSLALGYNGYRTITGMACRNMSPDSSLPRYYVYLTYSDGIVLTYELRLSKNDEIEVDMI</sequence>
<feature type="compositionally biased region" description="Basic and acidic residues" evidence="1">
    <location>
        <begin position="375"/>
        <end position="386"/>
    </location>
</feature>
<dbReference type="InterPro" id="IPR014839">
    <property type="entry name" value="Crt10"/>
</dbReference>
<organism evidence="2 3">
    <name type="scientific">[Candida] railenensis</name>
    <dbReference type="NCBI Taxonomy" id="45579"/>
    <lineage>
        <taxon>Eukaryota</taxon>
        <taxon>Fungi</taxon>
        <taxon>Dikarya</taxon>
        <taxon>Ascomycota</taxon>
        <taxon>Saccharomycotina</taxon>
        <taxon>Pichiomycetes</taxon>
        <taxon>Debaryomycetaceae</taxon>
        <taxon>Kurtzmaniella</taxon>
    </lineage>
</organism>
<feature type="region of interest" description="Disordered" evidence="1">
    <location>
        <begin position="375"/>
        <end position="413"/>
    </location>
</feature>
<keyword evidence="3" id="KW-1185">Reference proteome</keyword>
<accession>A0A9P0QQJ6</accession>
<evidence type="ECO:0000256" key="1">
    <source>
        <dbReference type="SAM" id="MobiDB-lite"/>
    </source>
</evidence>
<dbReference type="Pfam" id="PF08728">
    <property type="entry name" value="CRT10"/>
    <property type="match status" value="2"/>
</dbReference>
<protein>
    <submittedName>
        <fullName evidence="2">Uncharacterized protein</fullName>
    </submittedName>
</protein>
<dbReference type="AlphaFoldDB" id="A0A9P0QQJ6"/>
<proteinExistence type="predicted"/>